<evidence type="ECO:0008006" key="3">
    <source>
        <dbReference type="Google" id="ProtNLM"/>
    </source>
</evidence>
<gene>
    <name evidence="1" type="ORF">SAMN04487935_1190</name>
</gene>
<keyword evidence="2" id="KW-1185">Reference proteome</keyword>
<organism evidence="1 2">
    <name type="scientific">Flavobacterium noncentrifugens</name>
    <dbReference type="NCBI Taxonomy" id="1128970"/>
    <lineage>
        <taxon>Bacteria</taxon>
        <taxon>Pseudomonadati</taxon>
        <taxon>Bacteroidota</taxon>
        <taxon>Flavobacteriia</taxon>
        <taxon>Flavobacteriales</taxon>
        <taxon>Flavobacteriaceae</taxon>
        <taxon>Flavobacterium</taxon>
    </lineage>
</organism>
<evidence type="ECO:0000313" key="2">
    <source>
        <dbReference type="Proteomes" id="UP000199580"/>
    </source>
</evidence>
<dbReference type="InterPro" id="IPR016181">
    <property type="entry name" value="Acyl_CoA_acyltransferase"/>
</dbReference>
<dbReference type="AlphaFoldDB" id="A0A1G8V5D5"/>
<name>A0A1G8V5D5_9FLAO</name>
<dbReference type="OrthoDB" id="825269at2"/>
<dbReference type="SUPFAM" id="SSF55729">
    <property type="entry name" value="Acyl-CoA N-acyltransferases (Nat)"/>
    <property type="match status" value="1"/>
</dbReference>
<sequence>MISKIKKAFRTVSIDLLVYSMTADEIIPLPELPYKVLSEEDSKGRRKYFITDNGQIIHSSFLFRKLNVLKLINEKGPAIGDCVTIPEYKGKSIYPFVIRQIAAEILLSKQSRKVFILVHPENASSIRGIEKAGFRLLAKITAKRFFLFYYDVKIKKQA</sequence>
<dbReference type="EMBL" id="FNEZ01000002">
    <property type="protein sequence ID" value="SDJ61199.1"/>
    <property type="molecule type" value="Genomic_DNA"/>
</dbReference>
<reference evidence="1 2" key="1">
    <citation type="submission" date="2016-10" db="EMBL/GenBank/DDBJ databases">
        <authorList>
            <person name="de Groot N.N."/>
        </authorList>
    </citation>
    <scope>NUCLEOTIDE SEQUENCE [LARGE SCALE GENOMIC DNA]</scope>
    <source>
        <strain evidence="1 2">CGMCC 1.10076</strain>
    </source>
</reference>
<proteinExistence type="predicted"/>
<accession>A0A1G8V5D5</accession>
<protein>
    <recommendedName>
        <fullName evidence="3">N-acetyltransferase domain-containing protein</fullName>
    </recommendedName>
</protein>
<dbReference type="STRING" id="1128970.SAMN04487935_1190"/>
<dbReference type="Gene3D" id="3.40.630.30">
    <property type="match status" value="1"/>
</dbReference>
<evidence type="ECO:0000313" key="1">
    <source>
        <dbReference type="EMBL" id="SDJ61199.1"/>
    </source>
</evidence>
<dbReference type="RefSeq" id="WP_139171699.1">
    <property type="nucleotide sequence ID" value="NZ_BKAI01000003.1"/>
</dbReference>
<dbReference type="Proteomes" id="UP000199580">
    <property type="component" value="Unassembled WGS sequence"/>
</dbReference>